<dbReference type="OMA" id="KRRIKDW"/>
<dbReference type="Pfam" id="PF24917">
    <property type="entry name" value="BLTP3A_B"/>
    <property type="match status" value="1"/>
</dbReference>
<evidence type="ECO:0000313" key="4">
    <source>
        <dbReference type="Proteomes" id="UP000001396"/>
    </source>
</evidence>
<dbReference type="Proteomes" id="UP000001396">
    <property type="component" value="Unassembled WGS sequence"/>
</dbReference>
<evidence type="ECO:0008006" key="5">
    <source>
        <dbReference type="Google" id="ProtNLM"/>
    </source>
</evidence>
<feature type="region of interest" description="Disordered" evidence="2">
    <location>
        <begin position="262"/>
        <end position="342"/>
    </location>
</feature>
<dbReference type="RefSeq" id="XP_020435217.1">
    <property type="nucleotide sequence ID" value="XM_020574803.1"/>
</dbReference>
<dbReference type="FunCoup" id="D3B5F2">
    <property type="interactions" value="805"/>
</dbReference>
<dbReference type="PANTHER" id="PTHR22774">
    <property type="entry name" value="CHOREIN N-TERMINAL DOMAIN-CONTAINING PROTEIN"/>
    <property type="match status" value="1"/>
</dbReference>
<feature type="compositionally biased region" description="Polar residues" evidence="2">
    <location>
        <begin position="552"/>
        <end position="573"/>
    </location>
</feature>
<accession>D3B5F2</accession>
<feature type="compositionally biased region" description="Low complexity" evidence="2">
    <location>
        <begin position="296"/>
        <end position="313"/>
    </location>
</feature>
<name>D3B5F2_HETP5</name>
<comment type="caution">
    <text evidence="3">The sequence shown here is derived from an EMBL/GenBank/DDBJ whole genome shotgun (WGS) entry which is preliminary data.</text>
</comment>
<feature type="compositionally biased region" description="Basic and acidic residues" evidence="2">
    <location>
        <begin position="282"/>
        <end position="293"/>
    </location>
</feature>
<feature type="region of interest" description="Disordered" evidence="2">
    <location>
        <begin position="545"/>
        <end position="573"/>
    </location>
</feature>
<dbReference type="InParanoid" id="D3B5F2"/>
<dbReference type="EMBL" id="ADBJ01000017">
    <property type="protein sequence ID" value="EFA83100.1"/>
    <property type="molecule type" value="Genomic_DNA"/>
</dbReference>
<organism evidence="3 4">
    <name type="scientific">Heterostelium pallidum (strain ATCC 26659 / Pp 5 / PN500)</name>
    <name type="common">Cellular slime mold</name>
    <name type="synonym">Polysphondylium pallidum</name>
    <dbReference type="NCBI Taxonomy" id="670386"/>
    <lineage>
        <taxon>Eukaryota</taxon>
        <taxon>Amoebozoa</taxon>
        <taxon>Evosea</taxon>
        <taxon>Eumycetozoa</taxon>
        <taxon>Dictyostelia</taxon>
        <taxon>Acytosteliales</taxon>
        <taxon>Acytosteliaceae</taxon>
        <taxon>Heterostelium</taxon>
    </lineage>
</organism>
<feature type="coiled-coil region" evidence="1">
    <location>
        <begin position="1072"/>
        <end position="1159"/>
    </location>
</feature>
<protein>
    <recommendedName>
        <fullName evidence="5">Chorein N-terminal domain-containing protein</fullName>
    </recommendedName>
</protein>
<dbReference type="InterPro" id="IPR026728">
    <property type="entry name" value="BLTP3A/B"/>
</dbReference>
<evidence type="ECO:0000256" key="2">
    <source>
        <dbReference type="SAM" id="MobiDB-lite"/>
    </source>
</evidence>
<keyword evidence="4" id="KW-1185">Reference proteome</keyword>
<evidence type="ECO:0000313" key="3">
    <source>
        <dbReference type="EMBL" id="EFA83100.1"/>
    </source>
</evidence>
<dbReference type="PANTHER" id="PTHR22774:SF11">
    <property type="entry name" value="CHOREIN N-TERMINAL DOMAIN-CONTAINING PROTEIN"/>
    <property type="match status" value="1"/>
</dbReference>
<dbReference type="AlphaFoldDB" id="D3B5F2"/>
<evidence type="ECO:0000256" key="1">
    <source>
        <dbReference type="SAM" id="Coils"/>
    </source>
</evidence>
<reference evidence="3 4" key="1">
    <citation type="journal article" date="2011" name="Genome Res.">
        <title>Phylogeny-wide analysis of social amoeba genomes highlights ancient origins for complex intercellular communication.</title>
        <authorList>
            <person name="Heidel A.J."/>
            <person name="Lawal H.M."/>
            <person name="Felder M."/>
            <person name="Schilde C."/>
            <person name="Helps N.R."/>
            <person name="Tunggal B."/>
            <person name="Rivero F."/>
            <person name="John U."/>
            <person name="Schleicher M."/>
            <person name="Eichinger L."/>
            <person name="Platzer M."/>
            <person name="Noegel A.A."/>
            <person name="Schaap P."/>
            <person name="Gloeckner G."/>
        </authorList>
    </citation>
    <scope>NUCLEOTIDE SEQUENCE [LARGE SCALE GENOMIC DNA]</scope>
    <source>
        <strain evidence="4">ATCC 26659 / Pp 5 / PN500</strain>
    </source>
</reference>
<sequence>MEAIVLKVLKKYLKLFIKNFTPDNFSLSLLKGEGQLVDLHLNENVIQELLLIPPQLRVIQASCDTLTAKVPWTSYRKDPITMSMQTISIQLKEPEIVTALQPQFKKFKKKNKNKRNEVTENMQELRSYLQVSVSTSRGDSLILEVDDVLVQSTNSGFQPVDLTQIKTIDKEQGIESLHKLITAKSISIKIQDIGGMSYNVIENMPLKVLFSSKRRIKDWSQLSAKVEILMGFLNLNWTLTQWHLISDLFTSFQEILARAAPPPAAIAEPESKSSKKKKEKKEKKDKEDLKKEGSTLSPGSMNGSPLLGSSPSPIKRSTSPGDLEPLNNPASPSTEPDVPLPKHSDVTYDFHIDKWRLELVDSHTSDSNFDSGFQFQGDGLHFGFTSTNVNYKPTNEDGVVIYSLPIRESIVSVVMNSLQIQEIESFKSRKVKHELCGNNEESPRPAARKYDHSITSISSDGISERIQIHHYQGPYLMKGNFIFRKPIVTDENPDPLSKLVSTDGKPLPPLIGLELNLHLSHFMLYGDRRSWKKLISFLMPPEQDLETDSESDSSVIDPTSPSKSVDGSSSTLQEIDIGNGNGSVANVSAAENNETGGKVIDPAALKKKVVETGKKTISKFKRKFKLGSNWKNQIKIIVKATETLIFIPEDPNEERFKGSTMKLKLGSFVMRNHSEWKNVPHLYEGLQLIDSSAVPDPITLSGLDHRFSFKMENISCIINENSNSTDVLLPTTISLFLRASRSQFLLNEKRIPKIDLTFISSDFNFRITKDQSEYLDYIGKKYLSPDKMKALLQSRIKSIKSVAKKKLNTLKEKHIDRTLTIKKKVEKTLQQYHWSVYICIQKGVFFLPLQHLLEPKTMVGDIVDTTVTSDGSALSEFKVESMGLALVNNATGQNIVFKVGTFEATGIEHPKLTTSTTLRPLPVPEDEYIPSRQADNTNLLVAYRRRQKKDSTTAIAVDSELNDWIAEVNVRLQGTQVMVVKKKGSSSKKSGLKIPDIQNFITKLVNTIEQKKEDIDNLKKGIKKVKLDIVWSLELGNCEILMGNKSKGSDAYRPKGIVRITDTNRKTNAKAYKDIEEELLKKTLESAQSEEEKDYFNNKINQLTAELENIKKQSNQELLTLKQEYMTLESKFIQTKMTMAEMENENDSLKYEMKKLQKK</sequence>
<proteinExistence type="predicted"/>
<feature type="coiled-coil region" evidence="1">
    <location>
        <begin position="1001"/>
        <end position="1028"/>
    </location>
</feature>
<keyword evidence="1" id="KW-0175">Coiled coil</keyword>
<gene>
    <name evidence="3" type="ORF">PPL_03890</name>
</gene>
<dbReference type="GeneID" id="31359377"/>